<feature type="compositionally biased region" description="Polar residues" evidence="2">
    <location>
        <begin position="847"/>
        <end position="858"/>
    </location>
</feature>
<feature type="region of interest" description="Disordered" evidence="2">
    <location>
        <begin position="1176"/>
        <end position="1215"/>
    </location>
</feature>
<dbReference type="InterPro" id="IPR012436">
    <property type="entry name" value="DUF1633"/>
</dbReference>
<evidence type="ECO:0000256" key="1">
    <source>
        <dbReference type="SAM" id="Coils"/>
    </source>
</evidence>
<dbReference type="CDD" id="cd00303">
    <property type="entry name" value="retropepsin_like"/>
    <property type="match status" value="1"/>
</dbReference>
<keyword evidence="1" id="KW-0175">Coiled coil</keyword>
<dbReference type="InterPro" id="IPR005162">
    <property type="entry name" value="Retrotrans_gag_dom"/>
</dbReference>
<evidence type="ECO:0000256" key="2">
    <source>
        <dbReference type="SAM" id="MobiDB-lite"/>
    </source>
</evidence>
<feature type="region of interest" description="Disordered" evidence="2">
    <location>
        <begin position="775"/>
        <end position="867"/>
    </location>
</feature>
<feature type="coiled-coil region" evidence="1">
    <location>
        <begin position="1264"/>
        <end position="1291"/>
    </location>
</feature>
<accession>A0A8T1Z1R8</accession>
<dbReference type="Pfam" id="PF03732">
    <property type="entry name" value="Retrotrans_gag"/>
    <property type="match status" value="1"/>
</dbReference>
<dbReference type="Pfam" id="PF07794">
    <property type="entry name" value="DUF1633"/>
    <property type="match status" value="1"/>
</dbReference>
<gene>
    <name evidence="4" type="ORF">ISN45_Aa06g029690</name>
</gene>
<name>A0A8T1Z1R8_9BRAS</name>
<comment type="caution">
    <text evidence="4">The sequence shown here is derived from an EMBL/GenBank/DDBJ whole genome shotgun (WGS) entry which is preliminary data.</text>
</comment>
<dbReference type="Pfam" id="PF11690">
    <property type="entry name" value="DUF3287"/>
    <property type="match status" value="1"/>
</dbReference>
<sequence length="1343" mass="149927">MKSKFHQATSSAPEIDRVIEETRRTPFTSRISNFRIKDSRKVKLPTYDSKGDPKNHLAAFQIAAGRIDLEQDEEDAGYCKLFSENLSGPALLWFTQLEPESIDSFKELSSAFLKQYSMFMEKATSDADLWNLTQGKPSPNKGRYNSPNTWVRDESAYCDIHRVNGHSTKDCSVLKKHLTELWAAGELANFNIEEFVESYHKEKEDSEASNPPEKKHKPNGPGTPNTPKKRIDVIMGGSKLCRDSIRSIKRHKKSAAIQTAVGFQSSEQTPSISFDNSDTQGLTGPHDDALVITLDVANFKVTRCLIDTGSSVDLIFLSTLQRMGISKADIIGPPAPLVAFTSDTSMSLGNIKLPVLAAGVPKIVEFFIFDRPAAYNIILGTPWIYQMKAIPSTYHQCVKFPTPAGIGTIRGDQETSHCFFSVKIPFCKMSNLSSEFCEYEVDDLETLMGDGSEPQIHTGDEFDLHPQSESTVDSLDDLRRLCHIPPEVEMIVPEPFESPESGREGYCCAYEIYFKGCGLFFPLPEILLTYLNHLGIAFSQMSPNMLRYLLCTFTVAAEAGYSLGLCELLELFQARESRTTGYYALYPIADRSLIDSLPLKDNAWRMFWFFFRINSFTTQSSSELLRVNWSLNLGPQIRPAPSIDFLNFYKAVLERPVNWNSFTLERIHGAGFSVRMGLTNLVNPPPAGIDLSSLNARDRRKFKEANKKIKDQISLVGRDKKNVTSTGDDKVYRKTLLVDDGSLEGSKSMAVAVSNASPSIPAADNVVAATVEEEGLASDSSLMKKRKAEELEPLPQGRPKSTRKGRVASSNPPIPEPAEAQDANPDSGTVSKEPLGSGMLPPRRPRGNTSRVRSSPSSGLVARASSQADKENIGNMFRCFHTRAGKKLPSFAWWKPDVKRMYISHSFHSSQETAGLDLVRREEIEKLERSGEETRKTLIETEQKLKTALADHNFAKGEIELLRSELNKVKTAAEELERKNESLSELKDRDVRKISHDARKKVKGAGQKFLLAVQEFIAADKAWNKLNSERDEMKSNLDLIKEIEDGKVDLVEEKETVGAELAETEAKLNTAPQPYLNLQQFASEFADSPPLTEPNIGSSLDEMMLTGSPSAHFNEFGTNVNRISSGRAQGPSDQRLVTSSIMGDEVELRNETPQDISSLNPEVVLATQDDDVGGALVSSQAREEGDLSMASSQGEPSDSNPPRFPSAETLFPPEDGFTPQGVAIPCLLPPMSREEKIECHEFMEQITERYVFLCSERQRLGRKRRVLGERIARTERKIRRLESDVHNWERRGFDSIARIPSCLREHIRFLKKHWDIYQRSLEPAERESGSSSDEVPSTNPPPS</sequence>
<keyword evidence="5" id="KW-1185">Reference proteome</keyword>
<feature type="region of interest" description="Disordered" evidence="2">
    <location>
        <begin position="201"/>
        <end position="231"/>
    </location>
</feature>
<dbReference type="InterPro" id="IPR021704">
    <property type="entry name" value="DUF3287"/>
</dbReference>
<dbReference type="PANTHER" id="PTHR33240:SF8">
    <property type="entry name" value="OS03G0439900 PROTEIN"/>
    <property type="match status" value="1"/>
</dbReference>
<feature type="domain" description="Retrotransposon gag" evidence="3">
    <location>
        <begin position="80"/>
        <end position="136"/>
    </location>
</feature>
<feature type="coiled-coil region" evidence="1">
    <location>
        <begin position="924"/>
        <end position="993"/>
    </location>
</feature>
<evidence type="ECO:0000313" key="5">
    <source>
        <dbReference type="Proteomes" id="UP000694240"/>
    </source>
</evidence>
<organism evidence="4 5">
    <name type="scientific">Arabidopsis thaliana x Arabidopsis arenosa</name>
    <dbReference type="NCBI Taxonomy" id="1240361"/>
    <lineage>
        <taxon>Eukaryota</taxon>
        <taxon>Viridiplantae</taxon>
        <taxon>Streptophyta</taxon>
        <taxon>Embryophyta</taxon>
        <taxon>Tracheophyta</taxon>
        <taxon>Spermatophyta</taxon>
        <taxon>Magnoliopsida</taxon>
        <taxon>eudicotyledons</taxon>
        <taxon>Gunneridae</taxon>
        <taxon>Pentapetalae</taxon>
        <taxon>rosids</taxon>
        <taxon>malvids</taxon>
        <taxon>Brassicales</taxon>
        <taxon>Brassicaceae</taxon>
        <taxon>Camelineae</taxon>
        <taxon>Arabidopsis</taxon>
    </lineage>
</organism>
<evidence type="ECO:0000259" key="3">
    <source>
        <dbReference type="Pfam" id="PF03732"/>
    </source>
</evidence>
<feature type="region of interest" description="Disordered" evidence="2">
    <location>
        <begin position="1322"/>
        <end position="1343"/>
    </location>
</feature>
<evidence type="ECO:0000313" key="4">
    <source>
        <dbReference type="EMBL" id="KAG7552366.1"/>
    </source>
</evidence>
<dbReference type="Proteomes" id="UP000694240">
    <property type="component" value="Chromosome 11"/>
</dbReference>
<proteinExistence type="predicted"/>
<feature type="compositionally biased region" description="Polar residues" evidence="2">
    <location>
        <begin position="1189"/>
        <end position="1200"/>
    </location>
</feature>
<dbReference type="PANTHER" id="PTHR33240">
    <property type="entry name" value="OS08G0508500 PROTEIN"/>
    <property type="match status" value="1"/>
</dbReference>
<protein>
    <recommendedName>
        <fullName evidence="3">Retrotransposon gag domain-containing protein</fullName>
    </recommendedName>
</protein>
<dbReference type="EMBL" id="JAEFBK010000011">
    <property type="protein sequence ID" value="KAG7552366.1"/>
    <property type="molecule type" value="Genomic_DNA"/>
</dbReference>
<reference evidence="4 5" key="1">
    <citation type="submission" date="2020-12" db="EMBL/GenBank/DDBJ databases">
        <title>Concerted genomic and epigenomic changes stabilize Arabidopsis allopolyploids.</title>
        <authorList>
            <person name="Chen Z."/>
        </authorList>
    </citation>
    <scope>NUCLEOTIDE SEQUENCE [LARGE SCALE GENOMIC DNA]</scope>
    <source>
        <strain evidence="4">Allo738</strain>
        <tissue evidence="4">Leaf</tissue>
    </source>
</reference>